<reference evidence="3 4" key="1">
    <citation type="submission" date="2013-02" db="EMBL/GenBank/DDBJ databases">
        <title>The complete genome sequence of Corynebacterium vitaeruminis DSM 20294.</title>
        <authorList>
            <person name="Ruckert C."/>
            <person name="Albersmeier A."/>
            <person name="Kalinowski J."/>
        </authorList>
    </citation>
    <scope>NUCLEOTIDE SEQUENCE [LARGE SCALE GENOMIC DNA]</scope>
    <source>
        <strain evidence="4">ATCC 10234</strain>
    </source>
</reference>
<dbReference type="InterPro" id="IPR001647">
    <property type="entry name" value="HTH_TetR"/>
</dbReference>
<dbReference type="Gene3D" id="1.10.357.10">
    <property type="entry name" value="Tetracycline Repressor, domain 2"/>
    <property type="match status" value="1"/>
</dbReference>
<dbReference type="SUPFAM" id="SSF46689">
    <property type="entry name" value="Homeodomain-like"/>
    <property type="match status" value="1"/>
</dbReference>
<dbReference type="eggNOG" id="COG1309">
    <property type="taxonomic scope" value="Bacteria"/>
</dbReference>
<dbReference type="Gene3D" id="1.10.10.60">
    <property type="entry name" value="Homeodomain-like"/>
    <property type="match status" value="1"/>
</dbReference>
<dbReference type="PANTHER" id="PTHR30055:SF148">
    <property type="entry name" value="TETR-FAMILY TRANSCRIPTIONAL REGULATOR"/>
    <property type="match status" value="1"/>
</dbReference>
<dbReference type="PATRIC" id="fig|1224164.3.peg.167"/>
<evidence type="ECO:0000256" key="1">
    <source>
        <dbReference type="ARBA" id="ARBA00023125"/>
    </source>
</evidence>
<dbReference type="AlphaFoldDB" id="W5Y4Y7"/>
<evidence type="ECO:0000313" key="3">
    <source>
        <dbReference type="EMBL" id="AHI21563.1"/>
    </source>
</evidence>
<gene>
    <name evidence="3" type="ORF">B843_00835</name>
</gene>
<dbReference type="Pfam" id="PF00440">
    <property type="entry name" value="TetR_N"/>
    <property type="match status" value="1"/>
</dbReference>
<evidence type="ECO:0000313" key="4">
    <source>
        <dbReference type="Proteomes" id="UP000019222"/>
    </source>
</evidence>
<sequence length="202" mass="22460">MYEEGIMPASSGPSRRPRRTRAEIDAAILVAVRRCLVEGGYSRLTFERVADYAEVSKHVIYRRHTTRAALALTGVSSFMFAAMDQDPGTGSLRSDLIELFRRRDESPVGDPSEVIRGILGEAGPEEMAHIERIARHGQEKMDANILAPARERGEIPDTPPLVRDAVGRLFRDTGLFPSESLKVSELIDEVILPILGYDKKED</sequence>
<protein>
    <submittedName>
        <fullName evidence="3">TetR family transcriptional regulator</fullName>
    </submittedName>
</protein>
<evidence type="ECO:0000259" key="2">
    <source>
        <dbReference type="Pfam" id="PF00440"/>
    </source>
</evidence>
<dbReference type="STRING" id="1224164.B843_00835"/>
<keyword evidence="1" id="KW-0238">DNA-binding</keyword>
<dbReference type="GO" id="GO:0000976">
    <property type="term" value="F:transcription cis-regulatory region binding"/>
    <property type="evidence" value="ECO:0007669"/>
    <property type="project" value="TreeGrafter"/>
</dbReference>
<accession>W5Y4Y7</accession>
<dbReference type="InterPro" id="IPR009057">
    <property type="entry name" value="Homeodomain-like_sf"/>
</dbReference>
<dbReference type="InterPro" id="IPR050109">
    <property type="entry name" value="HTH-type_TetR-like_transc_reg"/>
</dbReference>
<dbReference type="PANTHER" id="PTHR30055">
    <property type="entry name" value="HTH-TYPE TRANSCRIPTIONAL REGULATOR RUTR"/>
    <property type="match status" value="1"/>
</dbReference>
<dbReference type="EMBL" id="CP004353">
    <property type="protein sequence ID" value="AHI21563.1"/>
    <property type="molecule type" value="Genomic_DNA"/>
</dbReference>
<dbReference type="KEGG" id="cvt:B843_00835"/>
<dbReference type="GO" id="GO:0003700">
    <property type="term" value="F:DNA-binding transcription factor activity"/>
    <property type="evidence" value="ECO:0007669"/>
    <property type="project" value="TreeGrafter"/>
</dbReference>
<organism evidence="3 4">
    <name type="scientific">Corynebacterium vitaeruminis DSM 20294</name>
    <dbReference type="NCBI Taxonomy" id="1224164"/>
    <lineage>
        <taxon>Bacteria</taxon>
        <taxon>Bacillati</taxon>
        <taxon>Actinomycetota</taxon>
        <taxon>Actinomycetes</taxon>
        <taxon>Mycobacteriales</taxon>
        <taxon>Corynebacteriaceae</taxon>
        <taxon>Corynebacterium</taxon>
    </lineage>
</organism>
<dbReference type="Proteomes" id="UP000019222">
    <property type="component" value="Chromosome"/>
</dbReference>
<feature type="domain" description="HTH tetR-type" evidence="2">
    <location>
        <begin position="28"/>
        <end position="71"/>
    </location>
</feature>
<keyword evidence="4" id="KW-1185">Reference proteome</keyword>
<proteinExistence type="predicted"/>
<name>W5Y4Y7_9CORY</name>
<dbReference type="HOGENOM" id="CLU_069356_25_3_11"/>